<dbReference type="RefSeq" id="WP_176303524.1">
    <property type="nucleotide sequence ID" value="NZ_JABWCV010000010.1"/>
</dbReference>
<protein>
    <recommendedName>
        <fullName evidence="3">Cyclic nucleotide-binding domain-containing protein</fullName>
    </recommendedName>
</protein>
<comment type="caution">
    <text evidence="1">The sequence shown here is derived from an EMBL/GenBank/DDBJ whole genome shotgun (WGS) entry which is preliminary data.</text>
</comment>
<evidence type="ECO:0008006" key="3">
    <source>
        <dbReference type="Google" id="ProtNLM"/>
    </source>
</evidence>
<proteinExistence type="predicted"/>
<sequence>MEVRNSLGNLNTHQKQLFHFHSLLAPQDLINLSQPVLTLRKKNTLAYQGKAFHSLHIVQCGTLKQTIRYNDKIEQLSQVFSLAI</sequence>
<dbReference type="AlphaFoldDB" id="A0A7Y6RCS4"/>
<accession>A0A7Y6RCS4</accession>
<evidence type="ECO:0000313" key="1">
    <source>
        <dbReference type="EMBL" id="NVF14605.1"/>
    </source>
</evidence>
<reference evidence="1 2" key="1">
    <citation type="submission" date="2020-06" db="EMBL/GenBank/DDBJ databases">
        <title>Halomonas sp. QX-1 draft genome sequence.</title>
        <authorList>
            <person name="Qiu X."/>
        </authorList>
    </citation>
    <scope>NUCLEOTIDE SEQUENCE [LARGE SCALE GENOMIC DNA]</scope>
    <source>
        <strain evidence="1 2">QX-1</strain>
    </source>
</reference>
<gene>
    <name evidence="1" type="ORF">HUO07_10540</name>
</gene>
<dbReference type="EMBL" id="JABWCV010000010">
    <property type="protein sequence ID" value="NVF14605.1"/>
    <property type="molecule type" value="Genomic_DNA"/>
</dbReference>
<keyword evidence="2" id="KW-1185">Reference proteome</keyword>
<dbReference type="Proteomes" id="UP000589984">
    <property type="component" value="Unassembled WGS sequence"/>
</dbReference>
<name>A0A7Y6RCS4_9GAMM</name>
<evidence type="ECO:0000313" key="2">
    <source>
        <dbReference type="Proteomes" id="UP000589984"/>
    </source>
</evidence>
<organism evidence="1 2">
    <name type="scientific">Vreelandella maris</name>
    <dbReference type="NCBI Taxonomy" id="2729617"/>
    <lineage>
        <taxon>Bacteria</taxon>
        <taxon>Pseudomonadati</taxon>
        <taxon>Pseudomonadota</taxon>
        <taxon>Gammaproteobacteria</taxon>
        <taxon>Oceanospirillales</taxon>
        <taxon>Halomonadaceae</taxon>
        <taxon>Vreelandella</taxon>
    </lineage>
</organism>